<keyword evidence="5" id="KW-1185">Reference proteome</keyword>
<dbReference type="GO" id="GO:0005509">
    <property type="term" value="F:calcium ion binding"/>
    <property type="evidence" value="ECO:0007669"/>
    <property type="project" value="InterPro"/>
</dbReference>
<evidence type="ECO:0000313" key="4">
    <source>
        <dbReference type="EMBL" id="MCW8344723.1"/>
    </source>
</evidence>
<dbReference type="PROSITE" id="PS00330">
    <property type="entry name" value="HEMOLYSIN_CALCIUM"/>
    <property type="match status" value="6"/>
</dbReference>
<dbReference type="InterPro" id="IPR011049">
    <property type="entry name" value="Serralysin-like_metalloprot_C"/>
</dbReference>
<proteinExistence type="predicted"/>
<dbReference type="PANTHER" id="PTHR38340">
    <property type="entry name" value="S-LAYER PROTEIN"/>
    <property type="match status" value="1"/>
</dbReference>
<dbReference type="Gene3D" id="2.150.10.10">
    <property type="entry name" value="Serralysin-like metalloprotease, C-terminal"/>
    <property type="match status" value="4"/>
</dbReference>
<comment type="subcellular location">
    <subcellularLocation>
        <location evidence="1">Secreted</location>
    </subcellularLocation>
</comment>
<evidence type="ECO:0000313" key="5">
    <source>
        <dbReference type="Proteomes" id="UP001155587"/>
    </source>
</evidence>
<evidence type="ECO:0008006" key="6">
    <source>
        <dbReference type="Google" id="ProtNLM"/>
    </source>
</evidence>
<sequence>MSTANNRANKHDSETITINDSVTNTHVRGFKGDDTLDASAANKDLVLEGNRGDDTIIGGSGSDTLFGGVGDDSLEGGAGADTFAMRITHGGNNTITDFEVGTDNLQFLLDRKHFVLENDLSRNERHEGRVDEKLDSKVDKLDNKFLGGELEVEEGASGLEKADAFVDSAVANKLTMSVDGSDLVLTFFADVGNGNKGTTITLNGVADNVNIQRIIQSSEETNFSDVQHDIVGILSGEIPVFEGSVLDYHYQNRLTVTDTVDDRDGVVQLDKSVEKASFADGTYTLVTGHNAYDNLKAEEGVDSLLIGTHGHDDLTGNTGNDVLIGDNGVGFTYKGGNDNLNGGGGDDILHGGSGNDRLDGGEGIDKAVFSGSVLDYNFLHQSGGNTEVRDLFGGRDGNDFVKNTEIFSFADGEYAFLRGHNSVDNLTASDTDTLLVGFTGDDTLNGGAGNDVLLGDNGVGFTYQGGNDNLNGGGGDDILHGGAGNDNLNGGEGVDTAIFSGSYLEYHFQNRLTVTDTIGGRDGKDQLSNVEKATFSEGTYTLVTGHNAYDNLKAAEGVDSMLIGTHGHDDLTGSTGNDVLFGDNGVGFTYQGGDDTLDGGDGQDYIHAGAGNDTIYADQKAPAHLAIYADSDVIDGAEGIDTLTYNDTYKNADSLKVTVVDSDTFNVETLQGSAVTSTDAVSNVEILNGTRGDDIIDFSGLGHGMTYNDKSTGAGQEEVTGTDYDDIINVMHGDDTVYASGGQDYVNGGHGQDSLVFDAAIANISFEVNGAAYKQEYKVFDSSLDVNRDEGTANDVFTIVKNVEYIIGNDGYFEIV</sequence>
<keyword evidence="3" id="KW-0106">Calcium</keyword>
<reference evidence="4" key="1">
    <citation type="submission" date="2022-02" db="EMBL/GenBank/DDBJ databases">
        <title>Vibrio sp. nov, a new bacterium isolated from seawater.</title>
        <authorList>
            <person name="Yuan Y."/>
        </authorList>
    </citation>
    <scope>NUCLEOTIDE SEQUENCE</scope>
    <source>
        <strain evidence="4">ZSDZ65</strain>
    </source>
</reference>
<comment type="caution">
    <text evidence="4">The sequence shown here is derived from an EMBL/GenBank/DDBJ whole genome shotgun (WGS) entry which is preliminary data.</text>
</comment>
<dbReference type="PRINTS" id="PR00313">
    <property type="entry name" value="CABNDNGRPT"/>
</dbReference>
<gene>
    <name evidence="4" type="ORF">MD535_01610</name>
</gene>
<dbReference type="SUPFAM" id="SSF51120">
    <property type="entry name" value="beta-Roll"/>
    <property type="match status" value="5"/>
</dbReference>
<dbReference type="EMBL" id="JAKRRY010000001">
    <property type="protein sequence ID" value="MCW8344723.1"/>
    <property type="molecule type" value="Genomic_DNA"/>
</dbReference>
<protein>
    <recommendedName>
        <fullName evidence="6">Calcium-binding protein</fullName>
    </recommendedName>
</protein>
<name>A0A9X3HV03_9VIBR</name>
<dbReference type="Pfam" id="PF00353">
    <property type="entry name" value="HemolysinCabind"/>
    <property type="match status" value="8"/>
</dbReference>
<dbReference type="Proteomes" id="UP001155587">
    <property type="component" value="Unassembled WGS sequence"/>
</dbReference>
<organism evidence="4 5">
    <name type="scientific">Vibrio qingdaonensis</name>
    <dbReference type="NCBI Taxonomy" id="2829491"/>
    <lineage>
        <taxon>Bacteria</taxon>
        <taxon>Pseudomonadati</taxon>
        <taxon>Pseudomonadota</taxon>
        <taxon>Gammaproteobacteria</taxon>
        <taxon>Vibrionales</taxon>
        <taxon>Vibrionaceae</taxon>
        <taxon>Vibrio</taxon>
    </lineage>
</organism>
<dbReference type="InterPro" id="IPR050557">
    <property type="entry name" value="RTX_toxin/Mannuronan_C5-epim"/>
</dbReference>
<dbReference type="RefSeq" id="WP_265673161.1">
    <property type="nucleotide sequence ID" value="NZ_JAKRRY010000001.1"/>
</dbReference>
<evidence type="ECO:0000256" key="2">
    <source>
        <dbReference type="ARBA" id="ARBA00022525"/>
    </source>
</evidence>
<evidence type="ECO:0000256" key="1">
    <source>
        <dbReference type="ARBA" id="ARBA00004613"/>
    </source>
</evidence>
<accession>A0A9X3HV03</accession>
<dbReference type="InterPro" id="IPR001343">
    <property type="entry name" value="Hemolysn_Ca-bd"/>
</dbReference>
<evidence type="ECO:0000256" key="3">
    <source>
        <dbReference type="ARBA" id="ARBA00022837"/>
    </source>
</evidence>
<dbReference type="AlphaFoldDB" id="A0A9X3HV03"/>
<dbReference type="InterPro" id="IPR018511">
    <property type="entry name" value="Hemolysin-typ_Ca-bd_CS"/>
</dbReference>
<dbReference type="PANTHER" id="PTHR38340:SF1">
    <property type="entry name" value="S-LAYER PROTEIN"/>
    <property type="match status" value="1"/>
</dbReference>
<keyword evidence="2" id="KW-0964">Secreted</keyword>
<dbReference type="GO" id="GO:0005576">
    <property type="term" value="C:extracellular region"/>
    <property type="evidence" value="ECO:0007669"/>
    <property type="project" value="UniProtKB-SubCell"/>
</dbReference>